<gene>
    <name evidence="3" type="ORF">OIK44_09365</name>
</gene>
<dbReference type="EMBL" id="JAQQXR010000003">
    <property type="protein sequence ID" value="MDC8757794.1"/>
    <property type="molecule type" value="Genomic_DNA"/>
</dbReference>
<feature type="domain" description="DUF4178" evidence="2">
    <location>
        <begin position="56"/>
        <end position="193"/>
    </location>
</feature>
<dbReference type="InterPro" id="IPR025235">
    <property type="entry name" value="DUF4178"/>
</dbReference>
<keyword evidence="4" id="KW-1185">Reference proteome</keyword>
<dbReference type="RefSeq" id="WP_273670469.1">
    <property type="nucleotide sequence ID" value="NZ_JAQQXR010000003.1"/>
</dbReference>
<keyword evidence="1" id="KW-1133">Transmembrane helix</keyword>
<proteinExistence type="predicted"/>
<organism evidence="3 4">
    <name type="scientific">Janthinobacterium fluminis</name>
    <dbReference type="NCBI Taxonomy" id="2987524"/>
    <lineage>
        <taxon>Bacteria</taxon>
        <taxon>Pseudomonadati</taxon>
        <taxon>Pseudomonadota</taxon>
        <taxon>Betaproteobacteria</taxon>
        <taxon>Burkholderiales</taxon>
        <taxon>Oxalobacteraceae</taxon>
        <taxon>Janthinobacterium</taxon>
    </lineage>
</organism>
<accession>A0ABT5JYH9</accession>
<keyword evidence="1" id="KW-0472">Membrane</keyword>
<feature type="domain" description="DUF4178" evidence="2">
    <location>
        <begin position="276"/>
        <end position="408"/>
    </location>
</feature>
<evidence type="ECO:0000256" key="1">
    <source>
        <dbReference type="SAM" id="Phobius"/>
    </source>
</evidence>
<feature type="transmembrane region" description="Helical" evidence="1">
    <location>
        <begin position="440"/>
        <end position="461"/>
    </location>
</feature>
<name>A0ABT5JYH9_9BURK</name>
<evidence type="ECO:0000313" key="4">
    <source>
        <dbReference type="Proteomes" id="UP001221208"/>
    </source>
</evidence>
<feature type="transmembrane region" description="Helical" evidence="1">
    <location>
        <begin position="467"/>
        <end position="484"/>
    </location>
</feature>
<comment type="caution">
    <text evidence="3">The sequence shown here is derived from an EMBL/GenBank/DDBJ whole genome shotgun (WGS) entry which is preliminary data.</text>
</comment>
<keyword evidence="1" id="KW-0812">Transmembrane</keyword>
<reference evidence="3 4" key="1">
    <citation type="submission" date="2022-10" db="EMBL/GenBank/DDBJ databases">
        <title>Janthinobacterium sp. hw3 Genome sequencing.</title>
        <authorList>
            <person name="Park S."/>
        </authorList>
    </citation>
    <scope>NUCLEOTIDE SEQUENCE [LARGE SCALE GENOMIC DNA]</scope>
    <source>
        <strain evidence="4">hw3</strain>
    </source>
</reference>
<protein>
    <submittedName>
        <fullName evidence="3">DUF4178 domain-containing protein</fullName>
    </submittedName>
</protein>
<dbReference type="Proteomes" id="UP001221208">
    <property type="component" value="Unassembled WGS sequence"/>
</dbReference>
<dbReference type="Pfam" id="PF13785">
    <property type="entry name" value="DUF4178"/>
    <property type="match status" value="2"/>
</dbReference>
<sequence length="490" mass="52868">MQTVSCPSCGAEVHFRSHASVMAVCEYCKSTVLKDADAVKDLGKMSSVLEDYSPIQIGTAGTHGGKKFTVIGRIQLRYAAGMWNEWYVLFDDGSASWLGDSSGLYTMTTQRKVGDALPQWSELAPGQSCTVANERYTVAEVRNAECVAGQGELPFRVGAGYRIQVADLRNRAAFVTLDYSDGAVPVVFTGTAVTLGALKCQLLRDDEEIKRGAGKYRGKLDTLDCPSCGGAIAYLPGVTPHLICPACQTQIDAAGPQAQVLAAGARVEAIPTSLTLGARAKVNGQDFQVSGYMRRADEEGSAWTEYLLFNSRAGFFWLVETESGWFRANVMPEWPIWRAADTATVTLDNVSYAKRYEYNSTVLAAAGAFNWRVSAGDATRVYEFFKGKTQLAAEVGGGEMTWSRSTPVAYDQMKTWFGSQFGGAGEAPALPAETAKAGKYGGVASTFIWIIITLNIVPLFVNFFSTAGFSLLAILAIYLPATFLDSNTDE</sequence>
<evidence type="ECO:0000313" key="3">
    <source>
        <dbReference type="EMBL" id="MDC8757794.1"/>
    </source>
</evidence>
<evidence type="ECO:0000259" key="2">
    <source>
        <dbReference type="Pfam" id="PF13785"/>
    </source>
</evidence>